<gene>
    <name evidence="9" type="ORF">SAMN05421508_102335</name>
</gene>
<evidence type="ECO:0000256" key="7">
    <source>
        <dbReference type="SAM" id="SignalP"/>
    </source>
</evidence>
<sequence length="322" mass="33598">MSLLRLGLALVLLLVAVGPAAAAVPTAAVVFDIGGKMDKSFMQLGFQGVLAVRREGTATLVEYEVGDPQHRLETLLRAAAENTFVIAIGSGLTDAVAQIARENPNRRFALIDGEVDLPNVAAIVFADQEAAFLAGAMAGLATRSGVAAFVGGVDVPPIRRFRAGFRQGFLTTRADGRVLTAMLGTESTAWDDPFSALLLAREQVAAGADVLFAAAGASGLGVYQAAEDAGVYAIGVDANQNYLHPGTMLTSAVKRVDRAVVVAVAMLTRDQWRAGPTVLGLKEDAVGVAFDEHNAALTAAMRGEIDAIRRRIIDGGLVVDTE</sequence>
<dbReference type="Gene3D" id="3.40.50.2300">
    <property type="match status" value="2"/>
</dbReference>
<organism evidence="9 10">
    <name type="scientific">Caenispirillum bisanense</name>
    <dbReference type="NCBI Taxonomy" id="414052"/>
    <lineage>
        <taxon>Bacteria</taxon>
        <taxon>Pseudomonadati</taxon>
        <taxon>Pseudomonadota</taxon>
        <taxon>Alphaproteobacteria</taxon>
        <taxon>Rhodospirillales</taxon>
        <taxon>Novispirillaceae</taxon>
        <taxon>Caenispirillum</taxon>
    </lineage>
</organism>
<dbReference type="GO" id="GO:0005886">
    <property type="term" value="C:plasma membrane"/>
    <property type="evidence" value="ECO:0007669"/>
    <property type="project" value="UniProtKB-SubCell"/>
</dbReference>
<dbReference type="EMBL" id="OCNJ01000002">
    <property type="protein sequence ID" value="SOD92241.1"/>
    <property type="molecule type" value="Genomic_DNA"/>
</dbReference>
<evidence type="ECO:0000313" key="10">
    <source>
        <dbReference type="Proteomes" id="UP000219621"/>
    </source>
</evidence>
<dbReference type="AlphaFoldDB" id="A0A286G9N8"/>
<dbReference type="InterPro" id="IPR028082">
    <property type="entry name" value="Peripla_BP_I"/>
</dbReference>
<dbReference type="InterPro" id="IPR003760">
    <property type="entry name" value="PnrA-like"/>
</dbReference>
<comment type="subcellular location">
    <subcellularLocation>
        <location evidence="1">Cell membrane</location>
        <topology evidence="1">Lipid-anchor</topology>
    </subcellularLocation>
</comment>
<evidence type="ECO:0000256" key="3">
    <source>
        <dbReference type="ARBA" id="ARBA00022475"/>
    </source>
</evidence>
<dbReference type="Pfam" id="PF02608">
    <property type="entry name" value="Bmp"/>
    <property type="match status" value="1"/>
</dbReference>
<evidence type="ECO:0000256" key="1">
    <source>
        <dbReference type="ARBA" id="ARBA00004193"/>
    </source>
</evidence>
<evidence type="ECO:0000256" key="6">
    <source>
        <dbReference type="ARBA" id="ARBA00023288"/>
    </source>
</evidence>
<keyword evidence="3" id="KW-1003">Cell membrane</keyword>
<evidence type="ECO:0000256" key="5">
    <source>
        <dbReference type="ARBA" id="ARBA00023136"/>
    </source>
</evidence>
<name>A0A286G9N8_9PROT</name>
<feature type="signal peptide" evidence="7">
    <location>
        <begin position="1"/>
        <end position="22"/>
    </location>
</feature>
<keyword evidence="4 7" id="KW-0732">Signal</keyword>
<evidence type="ECO:0000313" key="9">
    <source>
        <dbReference type="EMBL" id="SOD92241.1"/>
    </source>
</evidence>
<comment type="similarity">
    <text evidence="2">Belongs to the BMP lipoprotein family.</text>
</comment>
<feature type="domain" description="ABC transporter substrate-binding protein PnrA-like" evidence="8">
    <location>
        <begin position="28"/>
        <end position="313"/>
    </location>
</feature>
<feature type="chain" id="PRO_5013058230" evidence="7">
    <location>
        <begin position="23"/>
        <end position="322"/>
    </location>
</feature>
<dbReference type="PANTHER" id="PTHR34296">
    <property type="entry name" value="TRANSCRIPTIONAL ACTIVATOR PROTEIN MED"/>
    <property type="match status" value="1"/>
</dbReference>
<dbReference type="RefSeq" id="WP_097278090.1">
    <property type="nucleotide sequence ID" value="NZ_OCNJ01000002.1"/>
</dbReference>
<keyword evidence="5" id="KW-0472">Membrane</keyword>
<keyword evidence="10" id="KW-1185">Reference proteome</keyword>
<accession>A0A286G9N8</accession>
<evidence type="ECO:0000259" key="8">
    <source>
        <dbReference type="Pfam" id="PF02608"/>
    </source>
</evidence>
<proteinExistence type="inferred from homology"/>
<dbReference type="CDD" id="cd06354">
    <property type="entry name" value="PBP1_PrnA-like"/>
    <property type="match status" value="1"/>
</dbReference>
<protein>
    <submittedName>
        <fullName evidence="9">Nucleoside-binding protein</fullName>
    </submittedName>
</protein>
<keyword evidence="6" id="KW-0449">Lipoprotein</keyword>
<dbReference type="SUPFAM" id="SSF53822">
    <property type="entry name" value="Periplasmic binding protein-like I"/>
    <property type="match status" value="1"/>
</dbReference>
<dbReference type="OrthoDB" id="9784230at2"/>
<dbReference type="Proteomes" id="UP000219621">
    <property type="component" value="Unassembled WGS sequence"/>
</dbReference>
<dbReference type="PANTHER" id="PTHR34296:SF2">
    <property type="entry name" value="ABC TRANSPORTER GUANOSINE-BINDING PROTEIN NUPN"/>
    <property type="match status" value="1"/>
</dbReference>
<dbReference type="InterPro" id="IPR050957">
    <property type="entry name" value="BMP_lipoprotein"/>
</dbReference>
<evidence type="ECO:0000256" key="4">
    <source>
        <dbReference type="ARBA" id="ARBA00022729"/>
    </source>
</evidence>
<reference evidence="10" key="1">
    <citation type="submission" date="2017-09" db="EMBL/GenBank/DDBJ databases">
        <authorList>
            <person name="Varghese N."/>
            <person name="Submissions S."/>
        </authorList>
    </citation>
    <scope>NUCLEOTIDE SEQUENCE [LARGE SCALE GENOMIC DNA]</scope>
    <source>
        <strain evidence="10">USBA 140</strain>
    </source>
</reference>
<evidence type="ECO:0000256" key="2">
    <source>
        <dbReference type="ARBA" id="ARBA00008610"/>
    </source>
</evidence>